<dbReference type="PANTHER" id="PTHR10900:SF77">
    <property type="entry name" value="FI19380P1"/>
    <property type="match status" value="1"/>
</dbReference>
<dbReference type="InterPro" id="IPR050904">
    <property type="entry name" value="Adhesion/Biosynth-related"/>
</dbReference>
<feature type="domain" description="FAS1" evidence="1">
    <location>
        <begin position="50"/>
        <end position="194"/>
    </location>
</feature>
<dbReference type="InterPro" id="IPR000782">
    <property type="entry name" value="FAS1_domain"/>
</dbReference>
<dbReference type="SMART" id="SM00554">
    <property type="entry name" value="FAS1"/>
    <property type="match status" value="1"/>
</dbReference>
<dbReference type="InterPro" id="IPR036378">
    <property type="entry name" value="FAS1_dom_sf"/>
</dbReference>
<dbReference type="SUPFAM" id="SSF82153">
    <property type="entry name" value="FAS1 domain"/>
    <property type="match status" value="1"/>
</dbReference>
<protein>
    <submittedName>
        <fullName evidence="2">Fasciclin domain-containing protein</fullName>
    </submittedName>
</protein>
<evidence type="ECO:0000313" key="2">
    <source>
        <dbReference type="EMBL" id="MDT7827601.1"/>
    </source>
</evidence>
<proteinExistence type="predicted"/>
<name>A0ABU3L1J3_9FLAO</name>
<keyword evidence="3" id="KW-1185">Reference proteome</keyword>
<dbReference type="PANTHER" id="PTHR10900">
    <property type="entry name" value="PERIOSTIN-RELATED"/>
    <property type="match status" value="1"/>
</dbReference>
<dbReference type="Pfam" id="PF02469">
    <property type="entry name" value="Fasciclin"/>
    <property type="match status" value="1"/>
</dbReference>
<gene>
    <name evidence="2" type="ORF">RQM65_02840</name>
</gene>
<comment type="caution">
    <text evidence="2">The sequence shown here is derived from an EMBL/GenBank/DDBJ whole genome shotgun (WGS) entry which is preliminary data.</text>
</comment>
<organism evidence="2 3">
    <name type="scientific">Pricia mediterranea</name>
    <dbReference type="NCBI Taxonomy" id="3076079"/>
    <lineage>
        <taxon>Bacteria</taxon>
        <taxon>Pseudomonadati</taxon>
        <taxon>Bacteroidota</taxon>
        <taxon>Flavobacteriia</taxon>
        <taxon>Flavobacteriales</taxon>
        <taxon>Flavobacteriaceae</taxon>
        <taxon>Pricia</taxon>
    </lineage>
</organism>
<dbReference type="PROSITE" id="PS50213">
    <property type="entry name" value="FAS1"/>
    <property type="match status" value="1"/>
</dbReference>
<dbReference type="PROSITE" id="PS51257">
    <property type="entry name" value="PROKAR_LIPOPROTEIN"/>
    <property type="match status" value="1"/>
</dbReference>
<evidence type="ECO:0000313" key="3">
    <source>
        <dbReference type="Proteomes" id="UP001250656"/>
    </source>
</evidence>
<dbReference type="Gene3D" id="2.30.180.10">
    <property type="entry name" value="FAS1 domain"/>
    <property type="match status" value="1"/>
</dbReference>
<dbReference type="EMBL" id="JAVTTP010000001">
    <property type="protein sequence ID" value="MDT7827601.1"/>
    <property type="molecule type" value="Genomic_DNA"/>
</dbReference>
<accession>A0ABU3L1J3</accession>
<evidence type="ECO:0000259" key="1">
    <source>
        <dbReference type="PROSITE" id="PS50213"/>
    </source>
</evidence>
<dbReference type="RefSeq" id="WP_314012592.1">
    <property type="nucleotide sequence ID" value="NZ_JAVTTP010000001.1"/>
</dbReference>
<dbReference type="Proteomes" id="UP001250656">
    <property type="component" value="Unassembled WGS sequence"/>
</dbReference>
<sequence length="199" mass="21501">MIHSKLFGILVLVGIFVTSCGEKKKDVDAAEKLDEALSVEAYENSKEDSIQSAVDAIIDREDFATLTKGLKSAELIETLDGKDSISLFAPTNDAFSKLPEGKVADLMQPAGKNTLISILKYHVVKGNHSLDDLKSQLNENNGALELETLEGEVLKVSMENDELLLTDPNGNTAKIVKSDIAASKDAIFGIDNVLKPDQL</sequence>
<reference evidence="2 3" key="1">
    <citation type="submission" date="2023-09" db="EMBL/GenBank/DDBJ databases">
        <title>Novel taxa isolated from Blanes Bay.</title>
        <authorList>
            <person name="Rey-Velasco X."/>
            <person name="Lucena T."/>
        </authorList>
    </citation>
    <scope>NUCLEOTIDE SEQUENCE [LARGE SCALE GENOMIC DNA]</scope>
    <source>
        <strain evidence="2 3">S334</strain>
    </source>
</reference>